<evidence type="ECO:0000256" key="9">
    <source>
        <dbReference type="SAM" id="MobiDB-lite"/>
    </source>
</evidence>
<dbReference type="OrthoDB" id="1661054at2759"/>
<evidence type="ECO:0000256" key="6">
    <source>
        <dbReference type="ARBA" id="ARBA00023034"/>
    </source>
</evidence>
<name>A0A165C4X0_9APHY</name>
<dbReference type="Proteomes" id="UP000076871">
    <property type="component" value="Unassembled WGS sequence"/>
</dbReference>
<dbReference type="GO" id="GO:0015031">
    <property type="term" value="P:protein transport"/>
    <property type="evidence" value="ECO:0007669"/>
    <property type="project" value="UniProtKB-KW"/>
</dbReference>
<dbReference type="PANTHER" id="PTHR21311:SF0">
    <property type="entry name" value="CONSERVED OLIGOMERIC GOLGI COMPLEX SUBUNIT 8"/>
    <property type="match status" value="1"/>
</dbReference>
<evidence type="ECO:0000256" key="1">
    <source>
        <dbReference type="ARBA" id="ARBA00004395"/>
    </source>
</evidence>
<organism evidence="10 11">
    <name type="scientific">Laetiporus sulphureus 93-53</name>
    <dbReference type="NCBI Taxonomy" id="1314785"/>
    <lineage>
        <taxon>Eukaryota</taxon>
        <taxon>Fungi</taxon>
        <taxon>Dikarya</taxon>
        <taxon>Basidiomycota</taxon>
        <taxon>Agaricomycotina</taxon>
        <taxon>Agaricomycetes</taxon>
        <taxon>Polyporales</taxon>
        <taxon>Laetiporus</taxon>
    </lineage>
</organism>
<protein>
    <recommendedName>
        <fullName evidence="3">Conserved oligomeric Golgi complex subunit 8</fullName>
    </recommendedName>
    <alternativeName>
        <fullName evidence="8">Component of oligomeric Golgi complex 8</fullName>
    </alternativeName>
</protein>
<evidence type="ECO:0000256" key="5">
    <source>
        <dbReference type="ARBA" id="ARBA00022927"/>
    </source>
</evidence>
<reference evidence="10 11" key="1">
    <citation type="journal article" date="2016" name="Mol. Biol. Evol.">
        <title>Comparative Genomics of Early-Diverging Mushroom-Forming Fungi Provides Insights into the Origins of Lignocellulose Decay Capabilities.</title>
        <authorList>
            <person name="Nagy L.G."/>
            <person name="Riley R."/>
            <person name="Tritt A."/>
            <person name="Adam C."/>
            <person name="Daum C."/>
            <person name="Floudas D."/>
            <person name="Sun H."/>
            <person name="Yadav J.S."/>
            <person name="Pangilinan J."/>
            <person name="Larsson K.H."/>
            <person name="Matsuura K."/>
            <person name="Barry K."/>
            <person name="Labutti K."/>
            <person name="Kuo R."/>
            <person name="Ohm R.A."/>
            <person name="Bhattacharya S.S."/>
            <person name="Shirouzu T."/>
            <person name="Yoshinaga Y."/>
            <person name="Martin F.M."/>
            <person name="Grigoriev I.V."/>
            <person name="Hibbett D.S."/>
        </authorList>
    </citation>
    <scope>NUCLEOTIDE SEQUENCE [LARGE SCALE GENOMIC DNA]</scope>
    <source>
        <strain evidence="10 11">93-53</strain>
    </source>
</reference>
<proteinExistence type="inferred from homology"/>
<accession>A0A165C4X0</accession>
<dbReference type="GO" id="GO:0006891">
    <property type="term" value="P:intra-Golgi vesicle-mediated transport"/>
    <property type="evidence" value="ECO:0007669"/>
    <property type="project" value="TreeGrafter"/>
</dbReference>
<keyword evidence="5" id="KW-0653">Protein transport</keyword>
<dbReference type="AlphaFoldDB" id="A0A165C4X0"/>
<evidence type="ECO:0000313" key="11">
    <source>
        <dbReference type="Proteomes" id="UP000076871"/>
    </source>
</evidence>
<keyword evidence="4" id="KW-0813">Transport</keyword>
<dbReference type="GO" id="GO:0000139">
    <property type="term" value="C:Golgi membrane"/>
    <property type="evidence" value="ECO:0007669"/>
    <property type="project" value="UniProtKB-SubCell"/>
</dbReference>
<keyword evidence="7" id="KW-0472">Membrane</keyword>
<feature type="compositionally biased region" description="Polar residues" evidence="9">
    <location>
        <begin position="37"/>
        <end position="49"/>
    </location>
</feature>
<sequence>MDFRALLMPIFVEAVRRCVRKEFEEATKGRSERSRSCTESGTNGSRANLITSTARPSQFLVASTSLASPPLPTKAQLNTVTSGSPNVPPPILVSYPALATYTNAFLTPLKGLHMHAPVEVLDDLLRTLERSLTEGLANLLPLARGKLSGAEQYPTGGEEQEQKDLEATSAAGTVYVVLVPFLRRALVEGVYGVVMKDKKIPMEKELRDALEERKEWVGEKREEVADGVEGTDGVDGNDDGVS</sequence>
<comment type="similarity">
    <text evidence="2">Belongs to the COG8 family.</text>
</comment>
<dbReference type="EMBL" id="KV427654">
    <property type="protein sequence ID" value="KZT02210.1"/>
    <property type="molecule type" value="Genomic_DNA"/>
</dbReference>
<feature type="region of interest" description="Disordered" evidence="9">
    <location>
        <begin position="212"/>
        <end position="242"/>
    </location>
</feature>
<evidence type="ECO:0000256" key="3">
    <source>
        <dbReference type="ARBA" id="ARBA00020983"/>
    </source>
</evidence>
<gene>
    <name evidence="10" type="ORF">LAESUDRAFT_431320</name>
</gene>
<evidence type="ECO:0000313" key="10">
    <source>
        <dbReference type="EMBL" id="KZT02210.1"/>
    </source>
</evidence>
<feature type="region of interest" description="Disordered" evidence="9">
    <location>
        <begin position="24"/>
        <end position="49"/>
    </location>
</feature>
<feature type="compositionally biased region" description="Basic and acidic residues" evidence="9">
    <location>
        <begin position="24"/>
        <end position="36"/>
    </location>
</feature>
<dbReference type="STRING" id="1314785.A0A165C4X0"/>
<dbReference type="GeneID" id="63819472"/>
<dbReference type="InterPro" id="IPR007255">
    <property type="entry name" value="COG8"/>
</dbReference>
<keyword evidence="11" id="KW-1185">Reference proteome</keyword>
<feature type="compositionally biased region" description="Basic and acidic residues" evidence="9">
    <location>
        <begin position="212"/>
        <end position="224"/>
    </location>
</feature>
<dbReference type="RefSeq" id="XP_040759950.1">
    <property type="nucleotide sequence ID" value="XM_040902441.1"/>
</dbReference>
<evidence type="ECO:0000256" key="2">
    <source>
        <dbReference type="ARBA" id="ARBA00006419"/>
    </source>
</evidence>
<dbReference type="GO" id="GO:0017119">
    <property type="term" value="C:Golgi transport complex"/>
    <property type="evidence" value="ECO:0007669"/>
    <property type="project" value="InterPro"/>
</dbReference>
<evidence type="ECO:0000256" key="7">
    <source>
        <dbReference type="ARBA" id="ARBA00023136"/>
    </source>
</evidence>
<evidence type="ECO:0000256" key="4">
    <source>
        <dbReference type="ARBA" id="ARBA00022448"/>
    </source>
</evidence>
<dbReference type="InParanoid" id="A0A165C4X0"/>
<comment type="subcellular location">
    <subcellularLocation>
        <location evidence="1">Golgi apparatus membrane</location>
        <topology evidence="1">Peripheral membrane protein</topology>
    </subcellularLocation>
</comment>
<keyword evidence="6" id="KW-0333">Golgi apparatus</keyword>
<dbReference type="PANTHER" id="PTHR21311">
    <property type="entry name" value="CONSERVED OLIGOMERIC GOLGI COMPLEX COMPONENT 8"/>
    <property type="match status" value="1"/>
</dbReference>
<evidence type="ECO:0000256" key="8">
    <source>
        <dbReference type="ARBA" id="ARBA00031347"/>
    </source>
</evidence>